<evidence type="ECO:0000256" key="4">
    <source>
        <dbReference type="ARBA" id="ARBA00012173"/>
    </source>
</evidence>
<dbReference type="EMBL" id="PKIZ01000014">
    <property type="protein sequence ID" value="PKZ41383.1"/>
    <property type="molecule type" value="Genomic_DNA"/>
</dbReference>
<dbReference type="AlphaFoldDB" id="A0A2I1P9T4"/>
<proteinExistence type="inferred from homology"/>
<evidence type="ECO:0000256" key="9">
    <source>
        <dbReference type="ARBA" id="ARBA00023002"/>
    </source>
</evidence>
<keyword evidence="8" id="KW-0274">FAD</keyword>
<dbReference type="GO" id="GO:0008734">
    <property type="term" value="F:L-aspartate oxidase activity"/>
    <property type="evidence" value="ECO:0007669"/>
    <property type="project" value="UniProtKB-EC"/>
</dbReference>
<evidence type="ECO:0000256" key="8">
    <source>
        <dbReference type="ARBA" id="ARBA00022827"/>
    </source>
</evidence>
<accession>A0A2I1P9T4</accession>
<dbReference type="InterPro" id="IPR003953">
    <property type="entry name" value="FAD-dep_OxRdtase_2_FAD-bd"/>
</dbReference>
<comment type="catalytic activity">
    <reaction evidence="12">
        <text>L-aspartate + O2 = iminosuccinate + H2O2</text>
        <dbReference type="Rhea" id="RHEA:25876"/>
        <dbReference type="ChEBI" id="CHEBI:15379"/>
        <dbReference type="ChEBI" id="CHEBI:16240"/>
        <dbReference type="ChEBI" id="CHEBI:29991"/>
        <dbReference type="ChEBI" id="CHEBI:77875"/>
        <dbReference type="EC" id="1.4.3.16"/>
    </reaction>
    <physiologicalReaction direction="left-to-right" evidence="12">
        <dbReference type="Rhea" id="RHEA:25877"/>
    </physiologicalReaction>
</comment>
<dbReference type="GO" id="GO:0034628">
    <property type="term" value="P:'de novo' NAD+ biosynthetic process from L-aspartate"/>
    <property type="evidence" value="ECO:0007669"/>
    <property type="project" value="TreeGrafter"/>
</dbReference>
<evidence type="ECO:0000256" key="1">
    <source>
        <dbReference type="ARBA" id="ARBA00001974"/>
    </source>
</evidence>
<keyword evidence="7" id="KW-0662">Pyridine nucleotide biosynthesis</keyword>
<evidence type="ECO:0000256" key="10">
    <source>
        <dbReference type="ARBA" id="ARBA00029426"/>
    </source>
</evidence>
<dbReference type="InterPro" id="IPR027477">
    <property type="entry name" value="Succ_DH/fumarate_Rdtase_cat_sf"/>
</dbReference>
<organism evidence="14 15">
    <name type="scientific">Kytococcus schroeteri</name>
    <dbReference type="NCBI Taxonomy" id="138300"/>
    <lineage>
        <taxon>Bacteria</taxon>
        <taxon>Bacillati</taxon>
        <taxon>Actinomycetota</taxon>
        <taxon>Actinomycetes</taxon>
        <taxon>Micrococcales</taxon>
        <taxon>Kytococcaceae</taxon>
        <taxon>Kytococcus</taxon>
    </lineage>
</organism>
<evidence type="ECO:0000256" key="11">
    <source>
        <dbReference type="ARBA" id="ARBA00030386"/>
    </source>
</evidence>
<dbReference type="PRINTS" id="PR00368">
    <property type="entry name" value="FADPNR"/>
</dbReference>
<reference evidence="14 15" key="1">
    <citation type="submission" date="2017-12" db="EMBL/GenBank/DDBJ databases">
        <title>Phylogenetic diversity of female urinary microbiome.</title>
        <authorList>
            <person name="Thomas-White K."/>
            <person name="Wolfe A.J."/>
        </authorList>
    </citation>
    <scope>NUCLEOTIDE SEQUENCE [LARGE SCALE GENOMIC DNA]</scope>
    <source>
        <strain evidence="14 15">UMB1298</strain>
    </source>
</reference>
<comment type="function">
    <text evidence="10">Catalyzes the oxidation of L-aspartate to iminoaspartate, the first step in the de novo biosynthesis of NAD(+).</text>
</comment>
<dbReference type="EC" id="1.4.3.16" evidence="4"/>
<evidence type="ECO:0000256" key="7">
    <source>
        <dbReference type="ARBA" id="ARBA00022642"/>
    </source>
</evidence>
<evidence type="ECO:0000259" key="13">
    <source>
        <dbReference type="Pfam" id="PF00890"/>
    </source>
</evidence>
<gene>
    <name evidence="14" type="ORF">CYJ76_08170</name>
</gene>
<comment type="caution">
    <text evidence="14">The sequence shown here is derived from an EMBL/GenBank/DDBJ whole genome shotgun (WGS) entry which is preliminary data.</text>
</comment>
<dbReference type="Gene3D" id="3.50.50.60">
    <property type="entry name" value="FAD/NAD(P)-binding domain"/>
    <property type="match status" value="1"/>
</dbReference>
<keyword evidence="15" id="KW-1185">Reference proteome</keyword>
<evidence type="ECO:0000256" key="2">
    <source>
        <dbReference type="ARBA" id="ARBA00004950"/>
    </source>
</evidence>
<comment type="similarity">
    <text evidence="3">Belongs to the FAD-dependent oxidoreductase 2 family. NadB subfamily.</text>
</comment>
<keyword evidence="6" id="KW-0285">Flavoprotein</keyword>
<dbReference type="Gene3D" id="3.90.700.10">
    <property type="entry name" value="Succinate dehydrogenase/fumarate reductase flavoprotein, catalytic domain"/>
    <property type="match status" value="1"/>
</dbReference>
<dbReference type="PANTHER" id="PTHR42716:SF2">
    <property type="entry name" value="L-ASPARTATE OXIDASE, CHLOROPLASTIC"/>
    <property type="match status" value="1"/>
</dbReference>
<dbReference type="SUPFAM" id="SSF51905">
    <property type="entry name" value="FAD/NAD(P)-binding domain"/>
    <property type="match status" value="1"/>
</dbReference>
<evidence type="ECO:0000313" key="14">
    <source>
        <dbReference type="EMBL" id="PKZ41383.1"/>
    </source>
</evidence>
<evidence type="ECO:0000256" key="3">
    <source>
        <dbReference type="ARBA" id="ARBA00008562"/>
    </source>
</evidence>
<dbReference type="InterPro" id="IPR005288">
    <property type="entry name" value="NadB"/>
</dbReference>
<evidence type="ECO:0000313" key="15">
    <source>
        <dbReference type="Proteomes" id="UP000234206"/>
    </source>
</evidence>
<dbReference type="GO" id="GO:0033765">
    <property type="term" value="F:steroid dehydrogenase activity, acting on the CH-CH group of donors"/>
    <property type="evidence" value="ECO:0007669"/>
    <property type="project" value="UniProtKB-ARBA"/>
</dbReference>
<dbReference type="PANTHER" id="PTHR42716">
    <property type="entry name" value="L-ASPARTATE OXIDASE"/>
    <property type="match status" value="1"/>
</dbReference>
<dbReference type="Proteomes" id="UP000234206">
    <property type="component" value="Unassembled WGS sequence"/>
</dbReference>
<name>A0A2I1P9T4_9MICO</name>
<evidence type="ECO:0000256" key="6">
    <source>
        <dbReference type="ARBA" id="ARBA00022630"/>
    </source>
</evidence>
<sequence length="532" mass="53484">MGDARPVVVLGAGVAGMVAALSVAPWPCVLVSPEAPGRGGSTELAQGGLAAAVGAGDRPADHAADTLAAGAGLCDAATVDRIVGAGPEVVALLADLGVAWDRAAGEEVEGREPAADPAPWALGREGGHGRHRVVHAGDRSGAVIAAALADAVAAAGHVTHLAGEATGLLTGEDRVTDVRVRTATGERDLAAAAVVLATGGFAGLFRDSTNPATNAGAGIVLAARAGAVLGDLEFVQFHPTALDLTDTPVGRSETAAGRPPAGRLPLLTEALRGDGAVLRADGQRFVGEVAPRDVVAAAVHAQRLAGRRVELDCRGVRGLEEFTALAATAAAVGLDPRRDPLPVCPAAHYTVGGVLSDARGRTTVPGLWAVGEVACTGLHGANRLASNSLLEGVVTARAAAADVLSAAGEPAESAAQSADLAGTWHDGWRSPVGAERTITADAAEAALATERLLGDGPARDPLVGELLSTAAGVARRRDEVHRALTALEGRPGPDALVARLVLRSALRRERSVGGHRWVEEQGRPTHRAGAVA</sequence>
<comment type="cofactor">
    <cofactor evidence="1">
        <name>FAD</name>
        <dbReference type="ChEBI" id="CHEBI:57692"/>
    </cofactor>
</comment>
<dbReference type="InterPro" id="IPR036188">
    <property type="entry name" value="FAD/NAD-bd_sf"/>
</dbReference>
<dbReference type="Pfam" id="PF00890">
    <property type="entry name" value="FAD_binding_2"/>
    <property type="match status" value="1"/>
</dbReference>
<dbReference type="UniPathway" id="UPA00253">
    <property type="reaction ID" value="UER00326"/>
</dbReference>
<protein>
    <recommendedName>
        <fullName evidence="5">L-aspartate oxidase</fullName>
        <ecNumber evidence="4">1.4.3.16</ecNumber>
    </recommendedName>
    <alternativeName>
        <fullName evidence="11">Quinolinate synthase B</fullName>
    </alternativeName>
</protein>
<evidence type="ECO:0000256" key="12">
    <source>
        <dbReference type="ARBA" id="ARBA00048305"/>
    </source>
</evidence>
<evidence type="ECO:0000256" key="5">
    <source>
        <dbReference type="ARBA" id="ARBA00021901"/>
    </source>
</evidence>
<dbReference type="SUPFAM" id="SSF56425">
    <property type="entry name" value="Succinate dehydrogenase/fumarate reductase flavoprotein, catalytic domain"/>
    <property type="match status" value="1"/>
</dbReference>
<feature type="domain" description="FAD-dependent oxidoreductase 2 FAD-binding" evidence="13">
    <location>
        <begin position="7"/>
        <end position="389"/>
    </location>
</feature>
<comment type="pathway">
    <text evidence="2">Cofactor biosynthesis; NAD(+) biosynthesis; iminoaspartate from L-aspartate (oxidase route): step 1/1.</text>
</comment>
<keyword evidence="9" id="KW-0560">Oxidoreductase</keyword>